<dbReference type="PANTHER" id="PTHR13373:SF21">
    <property type="entry name" value="NUCLEAR PORE COMPLEX PROTEIN NUP85"/>
    <property type="match status" value="1"/>
</dbReference>
<keyword evidence="3 9" id="KW-0813">Transport</keyword>
<evidence type="ECO:0000256" key="6">
    <source>
        <dbReference type="ARBA" id="ARBA00023010"/>
    </source>
</evidence>
<gene>
    <name evidence="10" type="ORF">FKW44_018341</name>
</gene>
<comment type="function">
    <text evidence="9">Functions as a component of the nuclear pore complex (NPC).</text>
</comment>
<keyword evidence="7 9" id="KW-0906">Nuclear pore complex</keyword>
<evidence type="ECO:0000256" key="3">
    <source>
        <dbReference type="ARBA" id="ARBA00022448"/>
    </source>
</evidence>
<evidence type="ECO:0000313" key="11">
    <source>
        <dbReference type="Proteomes" id="UP000595437"/>
    </source>
</evidence>
<evidence type="ECO:0000256" key="1">
    <source>
        <dbReference type="ARBA" id="ARBA00004567"/>
    </source>
</evidence>
<dbReference type="GO" id="GO:0006606">
    <property type="term" value="P:protein import into nucleus"/>
    <property type="evidence" value="ECO:0007669"/>
    <property type="project" value="TreeGrafter"/>
</dbReference>
<reference evidence="11" key="1">
    <citation type="submission" date="2021-01" db="EMBL/GenBank/DDBJ databases">
        <title>Caligus Genome Assembly.</title>
        <authorList>
            <person name="Gallardo-Escarate C."/>
        </authorList>
    </citation>
    <scope>NUCLEOTIDE SEQUENCE [LARGE SCALE GENOMIC DNA]</scope>
</reference>
<feature type="non-terminal residue" evidence="10">
    <location>
        <position position="1"/>
    </location>
</feature>
<evidence type="ECO:0000256" key="9">
    <source>
        <dbReference type="RuleBase" id="RU365073"/>
    </source>
</evidence>
<dbReference type="GO" id="GO:0031965">
    <property type="term" value="C:nuclear membrane"/>
    <property type="evidence" value="ECO:0007669"/>
    <property type="project" value="UniProtKB-UniRule"/>
</dbReference>
<accession>A0A7T8GU88</accession>
<keyword evidence="11" id="KW-1185">Reference proteome</keyword>
<dbReference type="OrthoDB" id="17644at2759"/>
<keyword evidence="6 9" id="KW-0811">Translocation</keyword>
<evidence type="ECO:0000256" key="4">
    <source>
        <dbReference type="ARBA" id="ARBA00022816"/>
    </source>
</evidence>
<comment type="subcellular location">
    <subcellularLocation>
        <location evidence="1 9">Nucleus</location>
        <location evidence="1 9">Nuclear pore complex</location>
    </subcellularLocation>
</comment>
<sequence>MSGEEKEVCIPGLDGLRGDWSLGNTLVLYSSSKNGEPSLKELSWETSLFHGDYRKLVNESAATFLNLQKSMSGEEDDASKSASLLRLSRQYRSILKDIQSRISEEKESELLYKLELLWNLAEILLVQKTRLGTILPQLLHWIALHFNNPDELTRDILSEDIPERPESHGSYWKALTLFLLQGRTEQALKLLHLHSEMNSEPYLSLEELIRKMPFFKGNNMSIPDFEFRWGHWQTEVSSRISEGDFSSSQELSRLAALLSGSEKGTWYEWMCGKLLYTNPIVKVYNLPYHAEQALSAFGGLEAMCTLDAVILATMEMDIPAIMHELCSTLDNFCLEEKLTKVVASNNNDNPNSIWNQLISHHSLWQVGVLYFDHCPLQGSHRLEAVFERIPINNENKANKVIIW</sequence>
<keyword evidence="5 9" id="KW-0653">Protein transport</keyword>
<dbReference type="PANTHER" id="PTHR13373">
    <property type="entry name" value="FROUNT PROTEIN-RELATED"/>
    <property type="match status" value="1"/>
</dbReference>
<comment type="similarity">
    <text evidence="2 9">Belongs to the nucleoporin Nup85 family.</text>
</comment>
<evidence type="ECO:0000256" key="5">
    <source>
        <dbReference type="ARBA" id="ARBA00022927"/>
    </source>
</evidence>
<evidence type="ECO:0000256" key="7">
    <source>
        <dbReference type="ARBA" id="ARBA00023132"/>
    </source>
</evidence>
<evidence type="ECO:0000256" key="8">
    <source>
        <dbReference type="ARBA" id="ARBA00023242"/>
    </source>
</evidence>
<dbReference type="GO" id="GO:0006406">
    <property type="term" value="P:mRNA export from nucleus"/>
    <property type="evidence" value="ECO:0007669"/>
    <property type="project" value="TreeGrafter"/>
</dbReference>
<dbReference type="Proteomes" id="UP000595437">
    <property type="component" value="Chromosome 13"/>
</dbReference>
<keyword evidence="4 9" id="KW-0509">mRNA transport</keyword>
<comment type="subunit">
    <text evidence="9">Component of the nuclear pore complex (NPC).</text>
</comment>
<proteinExistence type="inferred from homology"/>
<organism evidence="10 11">
    <name type="scientific">Caligus rogercresseyi</name>
    <name type="common">Sea louse</name>
    <dbReference type="NCBI Taxonomy" id="217165"/>
    <lineage>
        <taxon>Eukaryota</taxon>
        <taxon>Metazoa</taxon>
        <taxon>Ecdysozoa</taxon>
        <taxon>Arthropoda</taxon>
        <taxon>Crustacea</taxon>
        <taxon>Multicrustacea</taxon>
        <taxon>Hexanauplia</taxon>
        <taxon>Copepoda</taxon>
        <taxon>Siphonostomatoida</taxon>
        <taxon>Caligidae</taxon>
        <taxon>Caligus</taxon>
    </lineage>
</organism>
<keyword evidence="9" id="KW-0472">Membrane</keyword>
<dbReference type="GO" id="GO:0031080">
    <property type="term" value="C:nuclear pore outer ring"/>
    <property type="evidence" value="ECO:0007669"/>
    <property type="project" value="TreeGrafter"/>
</dbReference>
<dbReference type="EMBL" id="CP045902">
    <property type="protein sequence ID" value="QQP37908.1"/>
    <property type="molecule type" value="Genomic_DNA"/>
</dbReference>
<dbReference type="AlphaFoldDB" id="A0A7T8GU88"/>
<dbReference type="Pfam" id="PF07575">
    <property type="entry name" value="Nucleopor_Nup85"/>
    <property type="match status" value="1"/>
</dbReference>
<dbReference type="GO" id="GO:0017056">
    <property type="term" value="F:structural constituent of nuclear pore"/>
    <property type="evidence" value="ECO:0007669"/>
    <property type="project" value="TreeGrafter"/>
</dbReference>
<name>A0A7T8GU88_CALRO</name>
<dbReference type="GO" id="GO:0045893">
    <property type="term" value="P:positive regulation of DNA-templated transcription"/>
    <property type="evidence" value="ECO:0007669"/>
    <property type="project" value="TreeGrafter"/>
</dbReference>
<evidence type="ECO:0000313" key="10">
    <source>
        <dbReference type="EMBL" id="QQP37908.1"/>
    </source>
</evidence>
<protein>
    <recommendedName>
        <fullName evidence="9">Nuclear pore complex protein Nup85</fullName>
    </recommendedName>
</protein>
<keyword evidence="8 9" id="KW-0539">Nucleus</keyword>
<dbReference type="InterPro" id="IPR011502">
    <property type="entry name" value="Nucleoporin_Nup85"/>
</dbReference>
<evidence type="ECO:0000256" key="2">
    <source>
        <dbReference type="ARBA" id="ARBA00005573"/>
    </source>
</evidence>